<protein>
    <recommendedName>
        <fullName evidence="2">Phage-related protein</fullName>
    </recommendedName>
</protein>
<accession>A0A3B0WTH2</accession>
<dbReference type="InterPro" id="IPR009241">
    <property type="entry name" value="HigB-like"/>
</dbReference>
<dbReference type="EMBL" id="UOFF01000122">
    <property type="protein sequence ID" value="VAW55820.1"/>
    <property type="molecule type" value="Genomic_DNA"/>
</dbReference>
<sequence length="130" mass="15199">MNILLVKKNKLTRSLYLFFDVISKGLCIKIYNKFQSYVQHGDIYYGKHLKTLNSKIWKYKGTIYKLRIDNGNESARVLFYKSKDGDLKIIHAFLKSTRKTPAKDAKQAIAIYQMLESLETDIWDKQSALL</sequence>
<evidence type="ECO:0000313" key="1">
    <source>
        <dbReference type="EMBL" id="VAW55820.1"/>
    </source>
</evidence>
<proteinExistence type="predicted"/>
<dbReference type="Pfam" id="PF05973">
    <property type="entry name" value="Gp49"/>
    <property type="match status" value="1"/>
</dbReference>
<gene>
    <name evidence="1" type="ORF">MNBD_GAMMA07-1563</name>
</gene>
<dbReference type="AlphaFoldDB" id="A0A3B0WTH2"/>
<reference evidence="1" key="1">
    <citation type="submission" date="2018-06" db="EMBL/GenBank/DDBJ databases">
        <authorList>
            <person name="Zhirakovskaya E."/>
        </authorList>
    </citation>
    <scope>NUCLEOTIDE SEQUENCE</scope>
</reference>
<name>A0A3B0WTH2_9ZZZZ</name>
<evidence type="ECO:0008006" key="2">
    <source>
        <dbReference type="Google" id="ProtNLM"/>
    </source>
</evidence>
<organism evidence="1">
    <name type="scientific">hydrothermal vent metagenome</name>
    <dbReference type="NCBI Taxonomy" id="652676"/>
    <lineage>
        <taxon>unclassified sequences</taxon>
        <taxon>metagenomes</taxon>
        <taxon>ecological metagenomes</taxon>
    </lineage>
</organism>